<organism evidence="2 3">
    <name type="scientific">Romanomermis culicivorax</name>
    <name type="common">Nematode worm</name>
    <dbReference type="NCBI Taxonomy" id="13658"/>
    <lineage>
        <taxon>Eukaryota</taxon>
        <taxon>Metazoa</taxon>
        <taxon>Ecdysozoa</taxon>
        <taxon>Nematoda</taxon>
        <taxon>Enoplea</taxon>
        <taxon>Dorylaimia</taxon>
        <taxon>Mermithida</taxon>
        <taxon>Mermithoidea</taxon>
        <taxon>Mermithidae</taxon>
        <taxon>Romanomermis</taxon>
    </lineage>
</organism>
<dbReference type="AlphaFoldDB" id="A0A915JQ08"/>
<dbReference type="Proteomes" id="UP000887565">
    <property type="component" value="Unplaced"/>
</dbReference>
<proteinExistence type="predicted"/>
<dbReference type="WBParaSite" id="nRc.2.0.1.t28187-RA">
    <property type="protein sequence ID" value="nRc.2.0.1.t28187-RA"/>
    <property type="gene ID" value="nRc.2.0.1.g28187"/>
</dbReference>
<evidence type="ECO:0000313" key="3">
    <source>
        <dbReference type="WBParaSite" id="nRc.2.0.1.t28187-RA"/>
    </source>
</evidence>
<dbReference type="GO" id="GO:0006751">
    <property type="term" value="P:glutathione catabolic process"/>
    <property type="evidence" value="ECO:0007669"/>
    <property type="project" value="InterPro"/>
</dbReference>
<keyword evidence="2" id="KW-1185">Reference proteome</keyword>
<evidence type="ECO:0000313" key="2">
    <source>
        <dbReference type="Proteomes" id="UP000887565"/>
    </source>
</evidence>
<accession>A0A915JQ08</accession>
<dbReference type="GO" id="GO:0061928">
    <property type="term" value="F:glutathione specific gamma-glutamylcyclotransferase activity"/>
    <property type="evidence" value="ECO:0007669"/>
    <property type="project" value="InterPro"/>
</dbReference>
<dbReference type="Pfam" id="PF04752">
    <property type="entry name" value="ChaC"/>
    <property type="match status" value="1"/>
</dbReference>
<evidence type="ECO:0000256" key="1">
    <source>
        <dbReference type="ARBA" id="ARBA00023239"/>
    </source>
</evidence>
<protein>
    <submittedName>
        <fullName evidence="3">Gamma-glutamylcyclotransferase</fullName>
    </submittedName>
</protein>
<sequence length="74" mass="8665">MFVSAVTILLSKQWYMCKITSSMGPSGKNLDYFWNLLKFLRKHDAEESDPYLINLEAIIISICKEKCIEYLQLE</sequence>
<keyword evidence="1" id="KW-0456">Lyase</keyword>
<name>A0A915JQ08_ROMCU</name>
<reference evidence="3" key="1">
    <citation type="submission" date="2022-11" db="UniProtKB">
        <authorList>
            <consortium name="WormBaseParasite"/>
        </authorList>
    </citation>
    <scope>IDENTIFICATION</scope>
</reference>
<dbReference type="InterPro" id="IPR006840">
    <property type="entry name" value="ChaC"/>
</dbReference>